<feature type="modified residue" description="Phosphohistidine" evidence="2">
    <location>
        <position position="213"/>
    </location>
</feature>
<dbReference type="SUPFAM" id="SSF47226">
    <property type="entry name" value="Histidine-containing phosphotransfer domain, HPT domain"/>
    <property type="match status" value="1"/>
</dbReference>
<name>A0A4Z0QDD8_9BACT</name>
<dbReference type="InterPro" id="IPR008207">
    <property type="entry name" value="Sig_transdc_His_kin_Hpt_dom"/>
</dbReference>
<accession>A0A4Z0QDD8</accession>
<evidence type="ECO:0000256" key="3">
    <source>
        <dbReference type="PROSITE-ProRule" id="PRU00169"/>
    </source>
</evidence>
<comment type="caution">
    <text evidence="7">The sequence shown here is derived from an EMBL/GenBank/DDBJ whole genome shotgun (WGS) entry which is preliminary data.</text>
</comment>
<dbReference type="Pfam" id="PF00072">
    <property type="entry name" value="Response_reg"/>
    <property type="match status" value="1"/>
</dbReference>
<keyword evidence="1 3" id="KW-0597">Phosphoprotein</keyword>
<dbReference type="GO" id="GO:0004672">
    <property type="term" value="F:protein kinase activity"/>
    <property type="evidence" value="ECO:0007669"/>
    <property type="project" value="UniProtKB-ARBA"/>
</dbReference>
<dbReference type="PANTHER" id="PTHR45339">
    <property type="entry name" value="HYBRID SIGNAL TRANSDUCTION HISTIDINE KINASE J"/>
    <property type="match status" value="1"/>
</dbReference>
<dbReference type="Gene3D" id="1.20.120.160">
    <property type="entry name" value="HPT domain"/>
    <property type="match status" value="1"/>
</dbReference>
<dbReference type="Pfam" id="PF01627">
    <property type="entry name" value="Hpt"/>
    <property type="match status" value="1"/>
</dbReference>
<evidence type="ECO:0000313" key="7">
    <source>
        <dbReference type="EMBL" id="TGE27001.1"/>
    </source>
</evidence>
<dbReference type="GO" id="GO:0005524">
    <property type="term" value="F:ATP binding"/>
    <property type="evidence" value="ECO:0007669"/>
    <property type="project" value="UniProtKB-KW"/>
</dbReference>
<evidence type="ECO:0000259" key="6">
    <source>
        <dbReference type="PROSITE" id="PS50894"/>
    </source>
</evidence>
<evidence type="ECO:0000259" key="5">
    <source>
        <dbReference type="PROSITE" id="PS50110"/>
    </source>
</evidence>
<evidence type="ECO:0000313" key="8">
    <source>
        <dbReference type="Proteomes" id="UP000298471"/>
    </source>
</evidence>
<gene>
    <name evidence="7" type="ORF">E5K02_11385</name>
</gene>
<dbReference type="OrthoDB" id="9796457at2"/>
<dbReference type="SMART" id="SM00448">
    <property type="entry name" value="REC"/>
    <property type="match status" value="1"/>
</dbReference>
<sequence>MPASIPHLPPFEPALRVLVVDDNELNQLVVCRALEDWNVEATLADNGRQAVELVIAQPFDVVLMDIQMPEMDGYEATRRLRSHSHLQLLPIIGLTASASAQDQAQALQAGMNTTLAKPFDPALLHANLVHYTTQRSTKSAQPSQAGSSTPEPATEPEIIIQPDWTLLEELAAGNESFIAQLVTTFLEQTPLLYQQLVAACTAGEELALARLAHKLKGQVVYFGVPAMEYHLEKLERPSTVSDSALPLHRVEKIGQQLAALYPYLQHRLDRFQPK</sequence>
<dbReference type="PROSITE" id="PS50894">
    <property type="entry name" value="HPT"/>
    <property type="match status" value="1"/>
</dbReference>
<dbReference type="GO" id="GO:0005886">
    <property type="term" value="C:plasma membrane"/>
    <property type="evidence" value="ECO:0007669"/>
    <property type="project" value="UniProtKB-SubCell"/>
</dbReference>
<feature type="domain" description="Response regulatory" evidence="5">
    <location>
        <begin position="16"/>
        <end position="132"/>
    </location>
</feature>
<dbReference type="GO" id="GO:0000160">
    <property type="term" value="P:phosphorelay signal transduction system"/>
    <property type="evidence" value="ECO:0007669"/>
    <property type="project" value="InterPro"/>
</dbReference>
<evidence type="ECO:0000256" key="2">
    <source>
        <dbReference type="PROSITE-ProRule" id="PRU00110"/>
    </source>
</evidence>
<dbReference type="InterPro" id="IPR011006">
    <property type="entry name" value="CheY-like_superfamily"/>
</dbReference>
<feature type="modified residue" description="4-aspartylphosphate" evidence="3">
    <location>
        <position position="65"/>
    </location>
</feature>
<protein>
    <submittedName>
        <fullName evidence="7">Response regulator</fullName>
    </submittedName>
</protein>
<dbReference type="CDD" id="cd17546">
    <property type="entry name" value="REC_hyHK_CKI1_RcsC-like"/>
    <property type="match status" value="1"/>
</dbReference>
<evidence type="ECO:0000256" key="1">
    <source>
        <dbReference type="ARBA" id="ARBA00022553"/>
    </source>
</evidence>
<dbReference type="PROSITE" id="PS50110">
    <property type="entry name" value="RESPONSE_REGULATORY"/>
    <property type="match status" value="1"/>
</dbReference>
<feature type="compositionally biased region" description="Polar residues" evidence="4">
    <location>
        <begin position="135"/>
        <end position="151"/>
    </location>
</feature>
<reference evidence="7 8" key="1">
    <citation type="submission" date="2019-04" db="EMBL/GenBank/DDBJ databases">
        <authorList>
            <person name="Feng G."/>
            <person name="Zhang J."/>
            <person name="Zhu H."/>
        </authorList>
    </citation>
    <scope>NUCLEOTIDE SEQUENCE [LARGE SCALE GENOMIC DNA]</scope>
    <source>
        <strain evidence="7 8">9PBR-1</strain>
    </source>
</reference>
<feature type="domain" description="HPt" evidence="6">
    <location>
        <begin position="174"/>
        <end position="271"/>
    </location>
</feature>
<organism evidence="7 8">
    <name type="scientific">Hymenobacter metallicola</name>
    <dbReference type="NCBI Taxonomy" id="2563114"/>
    <lineage>
        <taxon>Bacteria</taxon>
        <taxon>Pseudomonadati</taxon>
        <taxon>Bacteroidota</taxon>
        <taxon>Cytophagia</taxon>
        <taxon>Cytophagales</taxon>
        <taxon>Hymenobacteraceae</taxon>
        <taxon>Hymenobacter</taxon>
    </lineage>
</organism>
<dbReference type="SUPFAM" id="SSF52172">
    <property type="entry name" value="CheY-like"/>
    <property type="match status" value="1"/>
</dbReference>
<feature type="region of interest" description="Disordered" evidence="4">
    <location>
        <begin position="135"/>
        <end position="155"/>
    </location>
</feature>
<dbReference type="InterPro" id="IPR036641">
    <property type="entry name" value="HPT_dom_sf"/>
</dbReference>
<dbReference type="AlphaFoldDB" id="A0A4Z0QDD8"/>
<dbReference type="EMBL" id="SRMB01000002">
    <property type="protein sequence ID" value="TGE27001.1"/>
    <property type="molecule type" value="Genomic_DNA"/>
</dbReference>
<keyword evidence="8" id="KW-1185">Reference proteome</keyword>
<dbReference type="Proteomes" id="UP000298471">
    <property type="component" value="Unassembled WGS sequence"/>
</dbReference>
<dbReference type="InterPro" id="IPR001789">
    <property type="entry name" value="Sig_transdc_resp-reg_receiver"/>
</dbReference>
<evidence type="ECO:0000256" key="4">
    <source>
        <dbReference type="SAM" id="MobiDB-lite"/>
    </source>
</evidence>
<dbReference type="PANTHER" id="PTHR45339:SF6">
    <property type="entry name" value="SENSORY HISTIDINE PROTEIN KINASE"/>
    <property type="match status" value="1"/>
</dbReference>
<dbReference type="RefSeq" id="WP_135394928.1">
    <property type="nucleotide sequence ID" value="NZ_SRMB01000002.1"/>
</dbReference>
<proteinExistence type="predicted"/>
<dbReference type="Gene3D" id="3.40.50.2300">
    <property type="match status" value="1"/>
</dbReference>